<keyword evidence="2" id="KW-1185">Reference proteome</keyword>
<name>A0A5C2SFD8_9APHY</name>
<proteinExistence type="predicted"/>
<sequence>MLVVPGDAYVRLLHFHPSLGCSVVRGSACVKARRAWTFRLVLGSMIPLHYSPSPHPATSHTLRRPLVSSPLAASLSESRQNPHCTITPASAHSCTAKVLVQSALHLFKAHSSVPSPYRYRTHKFRNLLLPQLTLLVFTLYIIPLPRLPSVPRRSFAPLPLPLRTPRFRTSPHRTPLT</sequence>
<dbReference type="Proteomes" id="UP000313359">
    <property type="component" value="Unassembled WGS sequence"/>
</dbReference>
<evidence type="ECO:0000313" key="1">
    <source>
        <dbReference type="EMBL" id="RPD61914.1"/>
    </source>
</evidence>
<protein>
    <submittedName>
        <fullName evidence="1">Uncharacterized protein</fullName>
    </submittedName>
</protein>
<gene>
    <name evidence="1" type="ORF">L227DRAFT_43580</name>
</gene>
<dbReference type="AlphaFoldDB" id="A0A5C2SFD8"/>
<evidence type="ECO:0000313" key="2">
    <source>
        <dbReference type="Proteomes" id="UP000313359"/>
    </source>
</evidence>
<organism evidence="1 2">
    <name type="scientific">Lentinus tigrinus ALCF2SS1-6</name>
    <dbReference type="NCBI Taxonomy" id="1328759"/>
    <lineage>
        <taxon>Eukaryota</taxon>
        <taxon>Fungi</taxon>
        <taxon>Dikarya</taxon>
        <taxon>Basidiomycota</taxon>
        <taxon>Agaricomycotina</taxon>
        <taxon>Agaricomycetes</taxon>
        <taxon>Polyporales</taxon>
        <taxon>Polyporaceae</taxon>
        <taxon>Lentinus</taxon>
    </lineage>
</organism>
<reference evidence="1" key="1">
    <citation type="journal article" date="2018" name="Genome Biol. Evol.">
        <title>Genomics and development of Lentinus tigrinus, a white-rot wood-decaying mushroom with dimorphic fruiting bodies.</title>
        <authorList>
            <person name="Wu B."/>
            <person name="Xu Z."/>
            <person name="Knudson A."/>
            <person name="Carlson A."/>
            <person name="Chen N."/>
            <person name="Kovaka S."/>
            <person name="LaButti K."/>
            <person name="Lipzen A."/>
            <person name="Pennachio C."/>
            <person name="Riley R."/>
            <person name="Schakwitz W."/>
            <person name="Umezawa K."/>
            <person name="Ohm R.A."/>
            <person name="Grigoriev I.V."/>
            <person name="Nagy L.G."/>
            <person name="Gibbons J."/>
            <person name="Hibbett D."/>
        </authorList>
    </citation>
    <scope>NUCLEOTIDE SEQUENCE [LARGE SCALE GENOMIC DNA]</scope>
    <source>
        <strain evidence="1">ALCF2SS1-6</strain>
    </source>
</reference>
<accession>A0A5C2SFD8</accession>
<dbReference type="EMBL" id="ML122260">
    <property type="protein sequence ID" value="RPD61914.1"/>
    <property type="molecule type" value="Genomic_DNA"/>
</dbReference>